<dbReference type="InterPro" id="IPR046796">
    <property type="entry name" value="Transposase_32_dom"/>
</dbReference>
<dbReference type="AlphaFoldDB" id="A0A843TW66"/>
<sequence length="839" mass="95092">MVRKLGPRRGARSRATSRPIPAEIAVEQLERRTKRRNDPAEQPGSSSAPQRASKRGRTSTSGRGSHSPNPRQDIQGSSSQDPEESSSSSESSESQEEEITSESRIAAKHILKPRILDLTDNELANSFPEIRTLFAFQSWLIFISDFPIFYPRLVQEFYKHLKCTKFEYKSVVKGIQIDLPTDLAATLFHAPDEGENCNKFQFDLHEAYTLLTGLPSDESDPKQTHVTKYNTNTFSPSLRIIHHMLTTIITPQGGGRDRLTETQRFILFCMKKNIKVNLHDIMYQIMSETIRKNLKRSLPYAAHLTSVFEHFGVPLAGEKSQVIPKSNIYCFKNIKKFMGFRLKDNQIRRGPVLFEASDIQEDQPQVQEDLPQEQEDQPPHVEGQPQIEEEQPLRPEYQQLVDEDQPQLSPEGDILDNSPISPHFVPSSSIHPDLEPPNFQASTSSGGSSIPPELLSFLNSKFDALNSSIHTMSERIEVRIKRLENRVSANFIEQKAASDYAAQRFNRLIGSLVDASEDLKEHQQKLEIVLQGILANSQADVFNTTETLSQLNMTRCAFAHLADDLESMKNFNAHLDNQISELKMEFKILSRPGWSVGSSSTSQPATDDLLRIQDNLMENTNRMEHFLQTKLTSIHEQMKSSMASMEKRMSVIETILLLLLPHLLLNVQALFAKGVSTHPSMVSTQQHRFKGKMSTHSSEQVDTRSRSQNSCFVNWDRRSTHSQSVSTQDNFPAVQVVNFQTSYKRFLSASLQKVKGPNSLRASKKLLAAKKSPCLLPLLSKCFQKTNSHQFKHSKEADPIEDFFGEEFEEDPTSQLQSIDLDFKFHKSLPNSSLYKGVH</sequence>
<feature type="compositionally biased region" description="Polar residues" evidence="1">
    <location>
        <begin position="66"/>
        <end position="76"/>
    </location>
</feature>
<feature type="compositionally biased region" description="Low complexity" evidence="1">
    <location>
        <begin position="77"/>
        <end position="92"/>
    </location>
</feature>
<feature type="region of interest" description="Disordered" evidence="1">
    <location>
        <begin position="406"/>
        <end position="448"/>
    </location>
</feature>
<feature type="compositionally biased region" description="Basic and acidic residues" evidence="1">
    <location>
        <begin position="28"/>
        <end position="39"/>
    </location>
</feature>
<evidence type="ECO:0000256" key="1">
    <source>
        <dbReference type="SAM" id="MobiDB-lite"/>
    </source>
</evidence>
<dbReference type="EMBL" id="NMUH01000246">
    <property type="protein sequence ID" value="MQL75335.1"/>
    <property type="molecule type" value="Genomic_DNA"/>
</dbReference>
<feature type="region of interest" description="Disordered" evidence="1">
    <location>
        <begin position="358"/>
        <end position="387"/>
    </location>
</feature>
<feature type="compositionally biased region" description="Polar residues" evidence="1">
    <location>
        <begin position="439"/>
        <end position="448"/>
    </location>
</feature>
<protein>
    <recommendedName>
        <fullName evidence="2">Putative plant transposon protein domain-containing protein</fullName>
    </recommendedName>
</protein>
<evidence type="ECO:0000259" key="2">
    <source>
        <dbReference type="Pfam" id="PF20167"/>
    </source>
</evidence>
<comment type="caution">
    <text evidence="3">The sequence shown here is derived from an EMBL/GenBank/DDBJ whole genome shotgun (WGS) entry which is preliminary data.</text>
</comment>
<name>A0A843TW66_COLES</name>
<keyword evidence="4" id="KW-1185">Reference proteome</keyword>
<reference evidence="3" key="1">
    <citation type="submission" date="2017-07" db="EMBL/GenBank/DDBJ databases">
        <title>Taro Niue Genome Assembly and Annotation.</title>
        <authorList>
            <person name="Atibalentja N."/>
            <person name="Keating K."/>
            <person name="Fields C.J."/>
        </authorList>
    </citation>
    <scope>NUCLEOTIDE SEQUENCE</scope>
    <source>
        <strain evidence="3">Niue_2</strain>
        <tissue evidence="3">Leaf</tissue>
    </source>
</reference>
<proteinExistence type="predicted"/>
<evidence type="ECO:0000313" key="4">
    <source>
        <dbReference type="Proteomes" id="UP000652761"/>
    </source>
</evidence>
<feature type="region of interest" description="Disordered" evidence="1">
    <location>
        <begin position="684"/>
        <end position="703"/>
    </location>
</feature>
<feature type="compositionally biased region" description="Basic residues" evidence="1">
    <location>
        <begin position="1"/>
        <end position="12"/>
    </location>
</feature>
<dbReference type="Proteomes" id="UP000652761">
    <property type="component" value="Unassembled WGS sequence"/>
</dbReference>
<feature type="domain" description="Putative plant transposon protein" evidence="2">
    <location>
        <begin position="138"/>
        <end position="314"/>
    </location>
</feature>
<dbReference type="Pfam" id="PF20167">
    <property type="entry name" value="Transposase_32"/>
    <property type="match status" value="1"/>
</dbReference>
<evidence type="ECO:0000313" key="3">
    <source>
        <dbReference type="EMBL" id="MQL75335.1"/>
    </source>
</evidence>
<gene>
    <name evidence="3" type="ORF">Taro_007699</name>
</gene>
<accession>A0A843TW66</accession>
<feature type="region of interest" description="Disordered" evidence="1">
    <location>
        <begin position="1"/>
        <end position="104"/>
    </location>
</feature>
<organism evidence="3 4">
    <name type="scientific">Colocasia esculenta</name>
    <name type="common">Wild taro</name>
    <name type="synonym">Arum esculentum</name>
    <dbReference type="NCBI Taxonomy" id="4460"/>
    <lineage>
        <taxon>Eukaryota</taxon>
        <taxon>Viridiplantae</taxon>
        <taxon>Streptophyta</taxon>
        <taxon>Embryophyta</taxon>
        <taxon>Tracheophyta</taxon>
        <taxon>Spermatophyta</taxon>
        <taxon>Magnoliopsida</taxon>
        <taxon>Liliopsida</taxon>
        <taxon>Araceae</taxon>
        <taxon>Aroideae</taxon>
        <taxon>Colocasieae</taxon>
        <taxon>Colocasia</taxon>
    </lineage>
</organism>